<name>A0A0F9WFQ5_9ZZZZ</name>
<evidence type="ECO:0008006" key="2">
    <source>
        <dbReference type="Google" id="ProtNLM"/>
    </source>
</evidence>
<dbReference type="AlphaFoldDB" id="A0A0F9WFQ5"/>
<comment type="caution">
    <text evidence="1">The sequence shown here is derived from an EMBL/GenBank/DDBJ whole genome shotgun (WGS) entry which is preliminary data.</text>
</comment>
<evidence type="ECO:0000313" key="1">
    <source>
        <dbReference type="EMBL" id="KKO11268.1"/>
    </source>
</evidence>
<gene>
    <name evidence="1" type="ORF">LCGC14_0017460</name>
</gene>
<organism evidence="1">
    <name type="scientific">marine sediment metagenome</name>
    <dbReference type="NCBI Taxonomy" id="412755"/>
    <lineage>
        <taxon>unclassified sequences</taxon>
        <taxon>metagenomes</taxon>
        <taxon>ecological metagenomes</taxon>
    </lineage>
</organism>
<protein>
    <recommendedName>
        <fullName evidence="2">Lipoprotein</fullName>
    </recommendedName>
</protein>
<proteinExistence type="predicted"/>
<reference evidence="1" key="1">
    <citation type="journal article" date="2015" name="Nature">
        <title>Complex archaea that bridge the gap between prokaryotes and eukaryotes.</title>
        <authorList>
            <person name="Spang A."/>
            <person name="Saw J.H."/>
            <person name="Jorgensen S.L."/>
            <person name="Zaremba-Niedzwiedzka K."/>
            <person name="Martijn J."/>
            <person name="Lind A.E."/>
            <person name="van Eijk R."/>
            <person name="Schleper C."/>
            <person name="Guy L."/>
            <person name="Ettema T.J."/>
        </authorList>
    </citation>
    <scope>NUCLEOTIDE SEQUENCE</scope>
</reference>
<dbReference type="PROSITE" id="PS51257">
    <property type="entry name" value="PROKAR_LIPOPROTEIN"/>
    <property type="match status" value="1"/>
</dbReference>
<dbReference type="EMBL" id="LAZR01000003">
    <property type="protein sequence ID" value="KKO11268.1"/>
    <property type="molecule type" value="Genomic_DNA"/>
</dbReference>
<sequence length="182" mass="19997">MFATTDRAFARGLRWGLCTVTLLACSLASCQHRSSQGQAPRDEVAASVHITALKEGNFDTTLPTRPSDPATSADYLYIWKNAGTPYHLSKLIEIGPSAGAALLDLLADDTSTPFEYRGVLSFQGGLSHDLTKRTATLGDMADYALRCIYSDDVGYRSYLLQAEREATIEQWRKIVADSEKVR</sequence>
<accession>A0A0F9WFQ5</accession>